<keyword evidence="3" id="KW-0408">Iron</keyword>
<dbReference type="GO" id="GO:0004497">
    <property type="term" value="F:monooxygenase activity"/>
    <property type="evidence" value="ECO:0007669"/>
    <property type="project" value="InterPro"/>
</dbReference>
<dbReference type="EMBL" id="VOIH02000009">
    <property type="protein sequence ID" value="KAF3438704.1"/>
    <property type="molecule type" value="Genomic_DNA"/>
</dbReference>
<dbReference type="GO" id="GO:0016705">
    <property type="term" value="F:oxidoreductase activity, acting on paired donors, with incorporation or reduction of molecular oxygen"/>
    <property type="evidence" value="ECO:0007669"/>
    <property type="project" value="InterPro"/>
</dbReference>
<dbReference type="InterPro" id="IPR002401">
    <property type="entry name" value="Cyt_P450_E_grp-I"/>
</dbReference>
<dbReference type="PANTHER" id="PTHR47955:SF15">
    <property type="entry name" value="CYTOCHROME P450 71A2-LIKE"/>
    <property type="match status" value="1"/>
</dbReference>
<comment type="caution">
    <text evidence="4">The sequence shown here is derived from an EMBL/GenBank/DDBJ whole genome shotgun (WGS) entry which is preliminary data.</text>
</comment>
<keyword evidence="5" id="KW-1185">Reference proteome</keyword>
<dbReference type="PRINTS" id="PR00463">
    <property type="entry name" value="EP450I"/>
</dbReference>
<name>A0A8K0E2R6_9ROSA</name>
<comment type="similarity">
    <text evidence="1">Belongs to the cytochrome P450 family.</text>
</comment>
<protein>
    <recommendedName>
        <fullName evidence="6">Cytochrome P450</fullName>
    </recommendedName>
</protein>
<organism evidence="4 5">
    <name type="scientific">Rhamnella rubrinervis</name>
    <dbReference type="NCBI Taxonomy" id="2594499"/>
    <lineage>
        <taxon>Eukaryota</taxon>
        <taxon>Viridiplantae</taxon>
        <taxon>Streptophyta</taxon>
        <taxon>Embryophyta</taxon>
        <taxon>Tracheophyta</taxon>
        <taxon>Spermatophyta</taxon>
        <taxon>Magnoliopsida</taxon>
        <taxon>eudicotyledons</taxon>
        <taxon>Gunneridae</taxon>
        <taxon>Pentapetalae</taxon>
        <taxon>rosids</taxon>
        <taxon>fabids</taxon>
        <taxon>Rosales</taxon>
        <taxon>Rhamnaceae</taxon>
        <taxon>rhamnoid group</taxon>
        <taxon>Rhamneae</taxon>
        <taxon>Rhamnella</taxon>
    </lineage>
</organism>
<dbReference type="Proteomes" id="UP000796880">
    <property type="component" value="Unassembled WGS sequence"/>
</dbReference>
<dbReference type="PANTHER" id="PTHR47955">
    <property type="entry name" value="CYTOCHROME P450 FAMILY 71 PROTEIN"/>
    <property type="match status" value="1"/>
</dbReference>
<keyword evidence="2" id="KW-0479">Metal-binding</keyword>
<dbReference type="AlphaFoldDB" id="A0A8K0E2R6"/>
<evidence type="ECO:0000313" key="5">
    <source>
        <dbReference type="Proteomes" id="UP000796880"/>
    </source>
</evidence>
<evidence type="ECO:0000256" key="3">
    <source>
        <dbReference type="ARBA" id="ARBA00023004"/>
    </source>
</evidence>
<sequence>MDIVSCLTGRLKATSRKMDEFLDQAIKEHKTNLVEKKDFVDIILRVQNQKDEMLGPGFAQQNMFVAGTDTTSIVMEWLMAELVRNPEVMKNAQEEVRRVVGKKSNIDMEDINQMEYLKCAIQRDPTLLDRPEEFIPERFENSDIDFKGQDFQFSQFGTDRRGCPGMTFGITVNEYVIANLLYWFDWKLPGGALAEDLNMTEAHSLTVFKKLPLHLLPIPYNYSP</sequence>
<dbReference type="InterPro" id="IPR001128">
    <property type="entry name" value="Cyt_P450"/>
</dbReference>
<evidence type="ECO:0000256" key="1">
    <source>
        <dbReference type="ARBA" id="ARBA00010617"/>
    </source>
</evidence>
<proteinExistence type="inferred from homology"/>
<evidence type="ECO:0000313" key="4">
    <source>
        <dbReference type="EMBL" id="KAF3438704.1"/>
    </source>
</evidence>
<dbReference type="OrthoDB" id="1055148at2759"/>
<dbReference type="InterPro" id="IPR036396">
    <property type="entry name" value="Cyt_P450_sf"/>
</dbReference>
<dbReference type="Pfam" id="PF00067">
    <property type="entry name" value="p450"/>
    <property type="match status" value="1"/>
</dbReference>
<reference evidence="4" key="1">
    <citation type="submission" date="2020-03" db="EMBL/GenBank/DDBJ databases">
        <title>A high-quality chromosome-level genome assembly of a woody plant with both climbing and erect habits, Rhamnella rubrinervis.</title>
        <authorList>
            <person name="Lu Z."/>
            <person name="Yang Y."/>
            <person name="Zhu X."/>
            <person name="Sun Y."/>
        </authorList>
    </citation>
    <scope>NUCLEOTIDE SEQUENCE</scope>
    <source>
        <strain evidence="4">BYM</strain>
        <tissue evidence="4">Leaf</tissue>
    </source>
</reference>
<accession>A0A8K0E2R6</accession>
<dbReference type="GO" id="GO:0005506">
    <property type="term" value="F:iron ion binding"/>
    <property type="evidence" value="ECO:0007669"/>
    <property type="project" value="InterPro"/>
</dbReference>
<dbReference type="SUPFAM" id="SSF48264">
    <property type="entry name" value="Cytochrome P450"/>
    <property type="match status" value="1"/>
</dbReference>
<gene>
    <name evidence="4" type="ORF">FNV43_RR21468</name>
</gene>
<dbReference type="GO" id="GO:0020037">
    <property type="term" value="F:heme binding"/>
    <property type="evidence" value="ECO:0007669"/>
    <property type="project" value="InterPro"/>
</dbReference>
<evidence type="ECO:0000256" key="2">
    <source>
        <dbReference type="ARBA" id="ARBA00022723"/>
    </source>
</evidence>
<dbReference type="Gene3D" id="1.10.630.10">
    <property type="entry name" value="Cytochrome P450"/>
    <property type="match status" value="2"/>
</dbReference>
<evidence type="ECO:0008006" key="6">
    <source>
        <dbReference type="Google" id="ProtNLM"/>
    </source>
</evidence>